<gene>
    <name evidence="1" type="ORF">LCGC14_1345760</name>
</gene>
<proteinExistence type="predicted"/>
<name>A0A0F9KCE0_9ZZZZ</name>
<evidence type="ECO:0000313" key="1">
    <source>
        <dbReference type="EMBL" id="KKM79849.1"/>
    </source>
</evidence>
<sequence>MNRNLDVLVSRLVPAVPDDLKAWCEEDDNELVAATAIAQGDELAEGFLLGVLAMVKRNDPRFEQWTDEMCMSILTHDECAVIVE</sequence>
<organism evidence="1">
    <name type="scientific">marine sediment metagenome</name>
    <dbReference type="NCBI Taxonomy" id="412755"/>
    <lineage>
        <taxon>unclassified sequences</taxon>
        <taxon>metagenomes</taxon>
        <taxon>ecological metagenomes</taxon>
    </lineage>
</organism>
<protein>
    <submittedName>
        <fullName evidence="1">Uncharacterized protein</fullName>
    </submittedName>
</protein>
<dbReference type="EMBL" id="LAZR01008277">
    <property type="protein sequence ID" value="KKM79849.1"/>
    <property type="molecule type" value="Genomic_DNA"/>
</dbReference>
<reference evidence="1" key="1">
    <citation type="journal article" date="2015" name="Nature">
        <title>Complex archaea that bridge the gap between prokaryotes and eukaryotes.</title>
        <authorList>
            <person name="Spang A."/>
            <person name="Saw J.H."/>
            <person name="Jorgensen S.L."/>
            <person name="Zaremba-Niedzwiedzka K."/>
            <person name="Martijn J."/>
            <person name="Lind A.E."/>
            <person name="van Eijk R."/>
            <person name="Schleper C."/>
            <person name="Guy L."/>
            <person name="Ettema T.J."/>
        </authorList>
    </citation>
    <scope>NUCLEOTIDE SEQUENCE</scope>
</reference>
<dbReference type="AlphaFoldDB" id="A0A0F9KCE0"/>
<accession>A0A0F9KCE0</accession>
<comment type="caution">
    <text evidence="1">The sequence shown here is derived from an EMBL/GenBank/DDBJ whole genome shotgun (WGS) entry which is preliminary data.</text>
</comment>